<dbReference type="RefSeq" id="WP_002652666.1">
    <property type="nucleotide sequence ID" value="NZ_CH672376.1"/>
</dbReference>
<dbReference type="Pfam" id="PF02622">
    <property type="entry name" value="DUF179"/>
    <property type="match status" value="1"/>
</dbReference>
<dbReference type="InterPro" id="IPR003774">
    <property type="entry name" value="AlgH-like"/>
</dbReference>
<dbReference type="STRING" id="314230.DSM3645_23841"/>
<protein>
    <recommendedName>
        <fullName evidence="2">UPF0301 protein DSM3645_23841</fullName>
    </recommendedName>
</protein>
<dbReference type="eggNOG" id="COG1678">
    <property type="taxonomic scope" value="Bacteria"/>
</dbReference>
<name>A3ZQK2_9BACT</name>
<evidence type="ECO:0000256" key="2">
    <source>
        <dbReference type="HAMAP-Rule" id="MF_00758"/>
    </source>
</evidence>
<evidence type="ECO:0000313" key="3">
    <source>
        <dbReference type="EMBL" id="EAQ81478.1"/>
    </source>
</evidence>
<evidence type="ECO:0000313" key="4">
    <source>
        <dbReference type="Proteomes" id="UP000004358"/>
    </source>
</evidence>
<dbReference type="EMBL" id="AANZ01000005">
    <property type="protein sequence ID" value="EAQ81478.1"/>
    <property type="molecule type" value="Genomic_DNA"/>
</dbReference>
<reference evidence="3 4" key="1">
    <citation type="submission" date="2006-02" db="EMBL/GenBank/DDBJ databases">
        <authorList>
            <person name="Amann R."/>
            <person name="Ferriera S."/>
            <person name="Johnson J."/>
            <person name="Kravitz S."/>
            <person name="Halpern A."/>
            <person name="Remington K."/>
            <person name="Beeson K."/>
            <person name="Tran B."/>
            <person name="Rogers Y.-H."/>
            <person name="Friedman R."/>
            <person name="Venter J.C."/>
        </authorList>
    </citation>
    <scope>NUCLEOTIDE SEQUENCE [LARGE SCALE GENOMIC DNA]</scope>
    <source>
        <strain evidence="3 4">DSM 3645</strain>
    </source>
</reference>
<sequence length="184" mass="20420">MQSLQGQLLIASPHLPDPNFLRTVVLMVQHDEEGALGLVLTRPTELTMAAMWREIAGEEIADENLVFLGGPVQGPLMAIHSHAPCQEIEILPGVYFSSDKENIEKLVREDHEPKRIFIGYSGWGEQQLEAEMEAGGWLLLPAEAAHVFTTDVERLWKDVTGKIGADIMRSTLHLKGMPTDPTMN</sequence>
<dbReference type="OrthoDB" id="9807486at2"/>
<dbReference type="GO" id="GO:0005829">
    <property type="term" value="C:cytosol"/>
    <property type="evidence" value="ECO:0007669"/>
    <property type="project" value="TreeGrafter"/>
</dbReference>
<dbReference type="HOGENOM" id="CLU_057596_2_1_0"/>
<dbReference type="PANTHER" id="PTHR30327">
    <property type="entry name" value="UNCHARACTERIZED PROTEIN YQGE"/>
    <property type="match status" value="1"/>
</dbReference>
<evidence type="ECO:0000256" key="1">
    <source>
        <dbReference type="ARBA" id="ARBA00009600"/>
    </source>
</evidence>
<comment type="similarity">
    <text evidence="1 2">Belongs to the UPF0301 (AlgH) family.</text>
</comment>
<dbReference type="Proteomes" id="UP000004358">
    <property type="component" value="Unassembled WGS sequence"/>
</dbReference>
<accession>A3ZQK2</accession>
<dbReference type="SUPFAM" id="SSF143456">
    <property type="entry name" value="VC0467-like"/>
    <property type="match status" value="1"/>
</dbReference>
<comment type="caution">
    <text evidence="3">The sequence shown here is derived from an EMBL/GenBank/DDBJ whole genome shotgun (WGS) entry which is preliminary data.</text>
</comment>
<dbReference type="PANTHER" id="PTHR30327:SF1">
    <property type="entry name" value="UPF0301 PROTEIN YQGE"/>
    <property type="match status" value="1"/>
</dbReference>
<proteinExistence type="inferred from homology"/>
<organism evidence="3 4">
    <name type="scientific">Blastopirellula marina DSM 3645</name>
    <dbReference type="NCBI Taxonomy" id="314230"/>
    <lineage>
        <taxon>Bacteria</taxon>
        <taxon>Pseudomonadati</taxon>
        <taxon>Planctomycetota</taxon>
        <taxon>Planctomycetia</taxon>
        <taxon>Pirellulales</taxon>
        <taxon>Pirellulaceae</taxon>
        <taxon>Blastopirellula</taxon>
    </lineage>
</organism>
<dbReference type="AlphaFoldDB" id="A3ZQK2"/>
<gene>
    <name evidence="3" type="ORF">DSM3645_23841</name>
</gene>
<dbReference type="Gene3D" id="3.40.1740.10">
    <property type="entry name" value="VC0467-like"/>
    <property type="match status" value="1"/>
</dbReference>
<dbReference type="HAMAP" id="MF_00758">
    <property type="entry name" value="UPF0301"/>
    <property type="match status" value="1"/>
</dbReference>